<dbReference type="InterPro" id="IPR001309">
    <property type="entry name" value="Pept_C14_p20"/>
</dbReference>
<organism evidence="3 4">
    <name type="scientific">Rhizoctonia solani</name>
    <dbReference type="NCBI Taxonomy" id="456999"/>
    <lineage>
        <taxon>Eukaryota</taxon>
        <taxon>Fungi</taxon>
        <taxon>Dikarya</taxon>
        <taxon>Basidiomycota</taxon>
        <taxon>Agaricomycotina</taxon>
        <taxon>Agaricomycetes</taxon>
        <taxon>Cantharellales</taxon>
        <taxon>Ceratobasidiaceae</taxon>
        <taxon>Rhizoctonia</taxon>
    </lineage>
</organism>
<dbReference type="EMBL" id="CAJMWS010000401">
    <property type="protein sequence ID" value="CAE6441590.1"/>
    <property type="molecule type" value="Genomic_DNA"/>
</dbReference>
<feature type="domain" description="Caspase family p20" evidence="2">
    <location>
        <begin position="360"/>
        <end position="440"/>
    </location>
</feature>
<evidence type="ECO:0000313" key="4">
    <source>
        <dbReference type="Proteomes" id="UP000663846"/>
    </source>
</evidence>
<gene>
    <name evidence="3" type="ORF">RDB_LOCUS130808</name>
</gene>
<dbReference type="InterPro" id="IPR011600">
    <property type="entry name" value="Pept_C14_caspase"/>
</dbReference>
<feature type="compositionally biased region" description="Polar residues" evidence="1">
    <location>
        <begin position="121"/>
        <end position="135"/>
    </location>
</feature>
<dbReference type="GO" id="GO:0004197">
    <property type="term" value="F:cysteine-type endopeptidase activity"/>
    <property type="evidence" value="ECO:0007669"/>
    <property type="project" value="InterPro"/>
</dbReference>
<dbReference type="GO" id="GO:0006508">
    <property type="term" value="P:proteolysis"/>
    <property type="evidence" value="ECO:0007669"/>
    <property type="project" value="InterPro"/>
</dbReference>
<feature type="region of interest" description="Disordered" evidence="1">
    <location>
        <begin position="116"/>
        <end position="135"/>
    </location>
</feature>
<accession>A0A8H3GA02</accession>
<sequence length="620" mass="68636">MQTFTPVISYDSPNNQTMIDPLSANVQSSNRRRLSIIKYRGFLDTFLPRGPRRSLEVSNVSSSMPRHSSHISSLAAATLLGLSQAQRISPLVEAAGASLEGILAIRRSGQYAPIYPFDHYTQPSRQSDSPTPSSEKTLCLGVNNQDSGQLTITPASNEFTSDTGKPNHTIENVPDISVAAANSDIPPPSPDSNRNRVTFVLPKDESDAFSPPMDGVGTDVNITPTSIPLHMRSFRRFTRRTNSTSSSFIHNRKLVPEPPNGSASSLLTTSTYATAPTGTSPPHSLRSLPRCESPGPLPDIYRRTRVHSFQTSSLRESIAFSDFAHDTAGVYDDVAERFRPEKPRSVYNVGHLGLSSRKLLIIGNPYKECGEVKRMFSIGTLNGVYEDRDQLTRVFKERGYSVETLFEESFDKEGAMARVARFLDDANAGDIRAIVFTGHGYPHEDGTVSLIPPKCPQKSDAITCVEWDQNIQNHSRPGTVVLSIMAHCFSGRVMKQAFDHQQWETLAPTDEIRDGPTYLTFAASSQGAYESWVTRDSILNLNRASDHFIYALVHAIQSIDVTASNWTDFFKAFDCYFQRARSCASWQDKQVSPSVPNWRLINGQTPSFTASRLVRPSAIF</sequence>
<name>A0A8H3GA02_9AGAM</name>
<dbReference type="AlphaFoldDB" id="A0A8H3GA02"/>
<protein>
    <recommendedName>
        <fullName evidence="2">Caspase family p20 domain-containing protein</fullName>
    </recommendedName>
</protein>
<evidence type="ECO:0000313" key="3">
    <source>
        <dbReference type="EMBL" id="CAE6441590.1"/>
    </source>
</evidence>
<proteinExistence type="predicted"/>
<dbReference type="Proteomes" id="UP000663846">
    <property type="component" value="Unassembled WGS sequence"/>
</dbReference>
<comment type="caution">
    <text evidence="3">The sequence shown here is derived from an EMBL/GenBank/DDBJ whole genome shotgun (WGS) entry which is preliminary data.</text>
</comment>
<evidence type="ECO:0000256" key="1">
    <source>
        <dbReference type="SAM" id="MobiDB-lite"/>
    </source>
</evidence>
<reference evidence="3" key="1">
    <citation type="submission" date="2021-01" db="EMBL/GenBank/DDBJ databases">
        <authorList>
            <person name="Kaushik A."/>
        </authorList>
    </citation>
    <scope>NUCLEOTIDE SEQUENCE</scope>
    <source>
        <strain evidence="3">AG1-1C</strain>
    </source>
</reference>
<evidence type="ECO:0000259" key="2">
    <source>
        <dbReference type="PROSITE" id="PS50208"/>
    </source>
</evidence>
<dbReference type="PROSITE" id="PS50208">
    <property type="entry name" value="CASPASE_P20"/>
    <property type="match status" value="1"/>
</dbReference>
<dbReference type="Pfam" id="PF00656">
    <property type="entry name" value="Peptidase_C14"/>
    <property type="match status" value="1"/>
</dbReference>
<dbReference type="Gene3D" id="3.40.50.1460">
    <property type="match status" value="1"/>
</dbReference>